<dbReference type="AlphaFoldDB" id="A0A3M9XMB2"/>
<proteinExistence type="predicted"/>
<reference evidence="1 2" key="1">
    <citation type="submission" date="2018-08" db="EMBL/GenBank/DDBJ databases">
        <title>Genome sequence of Methylocystis hirsuta CSC1, a methanotroph able to accumulate PHAs.</title>
        <authorList>
            <person name="Bordel S."/>
            <person name="Rodriguez E."/>
            <person name="Gancedo J."/>
            <person name="Munoz R."/>
        </authorList>
    </citation>
    <scope>NUCLEOTIDE SEQUENCE [LARGE SCALE GENOMIC DNA]</scope>
    <source>
        <strain evidence="1 2">CSC1</strain>
    </source>
</reference>
<evidence type="ECO:0000313" key="2">
    <source>
        <dbReference type="Proteomes" id="UP000268623"/>
    </source>
</evidence>
<organism evidence="1 2">
    <name type="scientific">Methylocystis hirsuta</name>
    <dbReference type="NCBI Taxonomy" id="369798"/>
    <lineage>
        <taxon>Bacteria</taxon>
        <taxon>Pseudomonadati</taxon>
        <taxon>Pseudomonadota</taxon>
        <taxon>Alphaproteobacteria</taxon>
        <taxon>Hyphomicrobiales</taxon>
        <taxon>Methylocystaceae</taxon>
        <taxon>Methylocystis</taxon>
    </lineage>
</organism>
<sequence>MQNSVKELDDLTNDRLRAAADMLVAADNVFAPLMATTILSSRDVQSDSLGRFENSVHEFVASLGCMSTPFLRKLKETVEAHIEEAERIEADTAAPAANNDPYMKAFGGPALIDPLVAPFGRNEVKAFSPPQQWGKATNAVDAFLSSLLADLFMPPPKPTPTVTSTVDEDQSKPLTLGDILESARNWRPPVDKQLEEVRRFYETVLGVPCTATRGPHHDMINVVAHMGCKA</sequence>
<gene>
    <name evidence="1" type="ORF">D1O30_07095</name>
</gene>
<comment type="caution">
    <text evidence="1">The sequence shown here is derived from an EMBL/GenBank/DDBJ whole genome shotgun (WGS) entry which is preliminary data.</text>
</comment>
<dbReference type="EMBL" id="QWDD01000001">
    <property type="protein sequence ID" value="RNJ49403.1"/>
    <property type="molecule type" value="Genomic_DNA"/>
</dbReference>
<dbReference type="RefSeq" id="WP_123175369.1">
    <property type="nucleotide sequence ID" value="NZ_QWDD01000001.1"/>
</dbReference>
<protein>
    <submittedName>
        <fullName evidence="1">Uncharacterized protein</fullName>
    </submittedName>
</protein>
<accession>A0A3M9XMB2</accession>
<keyword evidence="2" id="KW-1185">Reference proteome</keyword>
<evidence type="ECO:0000313" key="1">
    <source>
        <dbReference type="EMBL" id="RNJ49403.1"/>
    </source>
</evidence>
<dbReference type="Proteomes" id="UP000268623">
    <property type="component" value="Unassembled WGS sequence"/>
</dbReference>
<name>A0A3M9XMB2_9HYPH</name>